<dbReference type="InterPro" id="IPR050239">
    <property type="entry name" value="Sigma-70_RNA_pol_init_factors"/>
</dbReference>
<dbReference type="Pfam" id="PF04542">
    <property type="entry name" value="Sigma70_r2"/>
    <property type="match status" value="1"/>
</dbReference>
<dbReference type="RefSeq" id="WP_107288905.1">
    <property type="nucleotide sequence ID" value="NZ_PYNF01000002.1"/>
</dbReference>
<gene>
    <name evidence="6" type="ORF">C9J27_03905</name>
</gene>
<evidence type="ECO:0000256" key="3">
    <source>
        <dbReference type="ARBA" id="ARBA00023125"/>
    </source>
</evidence>
<dbReference type="Gene3D" id="1.10.10.10">
    <property type="entry name" value="Winged helix-like DNA-binding domain superfamily/Winged helix DNA-binding domain"/>
    <property type="match status" value="2"/>
</dbReference>
<evidence type="ECO:0000256" key="4">
    <source>
        <dbReference type="ARBA" id="ARBA00023163"/>
    </source>
</evidence>
<dbReference type="InterPro" id="IPR007624">
    <property type="entry name" value="RNA_pol_sigma70_r3"/>
</dbReference>
<dbReference type="EMBL" id="PYNF01000002">
    <property type="protein sequence ID" value="PSV01178.1"/>
    <property type="molecule type" value="Genomic_DNA"/>
</dbReference>
<dbReference type="InterPro" id="IPR014284">
    <property type="entry name" value="RNA_pol_sigma-70_dom"/>
</dbReference>
<keyword evidence="1" id="KW-0805">Transcription regulation</keyword>
<proteinExistence type="predicted"/>
<dbReference type="InterPro" id="IPR013324">
    <property type="entry name" value="RNA_pol_sigma_r3/r4-like"/>
</dbReference>
<protein>
    <recommendedName>
        <fullName evidence="5">RNA polymerase sigma-70 domain-containing protein</fullName>
    </recommendedName>
</protein>
<dbReference type="NCBIfam" id="TIGR02937">
    <property type="entry name" value="sigma70-ECF"/>
    <property type="match status" value="1"/>
</dbReference>
<dbReference type="SUPFAM" id="SSF88659">
    <property type="entry name" value="Sigma3 and sigma4 domains of RNA polymerase sigma factors"/>
    <property type="match status" value="2"/>
</dbReference>
<dbReference type="InterPro" id="IPR013325">
    <property type="entry name" value="RNA_pol_sigma_r2"/>
</dbReference>
<dbReference type="Proteomes" id="UP000241426">
    <property type="component" value="Unassembled WGS sequence"/>
</dbReference>
<dbReference type="InterPro" id="IPR007630">
    <property type="entry name" value="RNA_pol_sigma70_r4"/>
</dbReference>
<dbReference type="PRINTS" id="PR00046">
    <property type="entry name" value="SIGMA70FCT"/>
</dbReference>
<keyword evidence="4" id="KW-0804">Transcription</keyword>
<feature type="domain" description="RNA polymerase sigma-70" evidence="5">
    <location>
        <begin position="356"/>
        <end position="369"/>
    </location>
</feature>
<name>A0A2T3KN24_9GAMM</name>
<dbReference type="PANTHER" id="PTHR30603:SF60">
    <property type="entry name" value="RNA POLYMERASE SIGMA FACTOR RPOD"/>
    <property type="match status" value="1"/>
</dbReference>
<dbReference type="Gene3D" id="1.10.601.10">
    <property type="entry name" value="RNA Polymerase Primary Sigma Factor"/>
    <property type="match status" value="1"/>
</dbReference>
<dbReference type="PANTHER" id="PTHR30603">
    <property type="entry name" value="RNA POLYMERASE SIGMA FACTOR RPO"/>
    <property type="match status" value="1"/>
</dbReference>
<evidence type="ECO:0000256" key="2">
    <source>
        <dbReference type="ARBA" id="ARBA00023082"/>
    </source>
</evidence>
<sequence length="572" mass="65505">MTHLLENRTDENNILNTDTFNDDDFREIIQNSEKNKIRDAASIYMDEVASENLLLKADEVKIGQAMEYSKNNALAFALIYPSASKFFNNNYQHQKDEDCCNPKIAPYGKIEDINPNLEKVIIEECKQKFPKEICDAVDGVFKKSKKLSRSISLYDVALLQEALSQLNPELIAAKKNGSSGIADIDFYNIKNISSKTISDITDSNKDLLDYLHAFLSLARFNVDNEMVKKTIKTAENVWRLARTQKDAFARLATKCKSPLKETTHHWAVYAGKDTFLDFKHIQKAADLRKLTLINSRIKEIEETENMSVITTLALWTPTAKFSTIQKAWIHKMVESNLRLVWHLAKRYKHRQVEFMDFVQEGNIGLIRAAEKFDYRRGFKFSTYATHWIRQGITRCIYEQGSPIRIPAHMQDLIRKIDKLSKSFVIEHKRQPSEVEVADGLGIDIAKIRLATRSKKDPISLESPSSNDDDSQSSLISLIEYDDETLSGVCASMHYEINDMRKLLDDALAQLNPREAKILKMRFGVSSKTEHTLEDAGYQFSVTRERVRQLEAKALKILKASMKDMDIIDILPS</sequence>
<dbReference type="PROSITE" id="PS00715">
    <property type="entry name" value="SIGMA70_1"/>
    <property type="match status" value="1"/>
</dbReference>
<dbReference type="GO" id="GO:0016987">
    <property type="term" value="F:sigma factor activity"/>
    <property type="evidence" value="ECO:0007669"/>
    <property type="project" value="UniProtKB-KW"/>
</dbReference>
<evidence type="ECO:0000313" key="7">
    <source>
        <dbReference type="Proteomes" id="UP000241426"/>
    </source>
</evidence>
<comment type="caution">
    <text evidence="6">The sequence shown here is derived from an EMBL/GenBank/DDBJ whole genome shotgun (WGS) entry which is preliminary data.</text>
</comment>
<keyword evidence="2" id="KW-0731">Sigma factor</keyword>
<dbReference type="Pfam" id="PF04539">
    <property type="entry name" value="Sigma70_r3"/>
    <property type="match status" value="1"/>
</dbReference>
<evidence type="ECO:0000259" key="5">
    <source>
        <dbReference type="PROSITE" id="PS00715"/>
    </source>
</evidence>
<dbReference type="CDD" id="cd06171">
    <property type="entry name" value="Sigma70_r4"/>
    <property type="match status" value="1"/>
</dbReference>
<organism evidence="6 7">
    <name type="scientific">Photobacterium kishitanii</name>
    <dbReference type="NCBI Taxonomy" id="318456"/>
    <lineage>
        <taxon>Bacteria</taxon>
        <taxon>Pseudomonadati</taxon>
        <taxon>Pseudomonadota</taxon>
        <taxon>Gammaproteobacteria</taxon>
        <taxon>Vibrionales</taxon>
        <taxon>Vibrionaceae</taxon>
        <taxon>Photobacterium</taxon>
    </lineage>
</organism>
<dbReference type="SUPFAM" id="SSF88946">
    <property type="entry name" value="Sigma2 domain of RNA polymerase sigma factors"/>
    <property type="match status" value="1"/>
</dbReference>
<dbReference type="InterPro" id="IPR000943">
    <property type="entry name" value="RNA_pol_sigma70"/>
</dbReference>
<accession>A0A2T3KN24</accession>
<dbReference type="GO" id="GO:0006352">
    <property type="term" value="P:DNA-templated transcription initiation"/>
    <property type="evidence" value="ECO:0007669"/>
    <property type="project" value="InterPro"/>
</dbReference>
<dbReference type="InterPro" id="IPR007627">
    <property type="entry name" value="RNA_pol_sigma70_r2"/>
</dbReference>
<keyword evidence="3" id="KW-0238">DNA-binding</keyword>
<dbReference type="InterPro" id="IPR036388">
    <property type="entry name" value="WH-like_DNA-bd_sf"/>
</dbReference>
<reference evidence="6 7" key="1">
    <citation type="submission" date="2018-01" db="EMBL/GenBank/DDBJ databases">
        <title>Whole genome sequencing of Histamine producing bacteria.</title>
        <authorList>
            <person name="Butler K."/>
        </authorList>
    </citation>
    <scope>NUCLEOTIDE SEQUENCE [LARGE SCALE GENOMIC DNA]</scope>
    <source>
        <strain evidence="6 7">FS-7.2</strain>
    </source>
</reference>
<dbReference type="AlphaFoldDB" id="A0A2T3KN24"/>
<dbReference type="GO" id="GO:0003677">
    <property type="term" value="F:DNA binding"/>
    <property type="evidence" value="ECO:0007669"/>
    <property type="project" value="UniProtKB-KW"/>
</dbReference>
<evidence type="ECO:0000313" key="6">
    <source>
        <dbReference type="EMBL" id="PSV01178.1"/>
    </source>
</evidence>
<evidence type="ECO:0000256" key="1">
    <source>
        <dbReference type="ARBA" id="ARBA00023015"/>
    </source>
</evidence>
<dbReference type="Pfam" id="PF04545">
    <property type="entry name" value="Sigma70_r4"/>
    <property type="match status" value="1"/>
</dbReference>